<evidence type="ECO:0000313" key="1">
    <source>
        <dbReference type="EMBL" id="RQW61627.1"/>
    </source>
</evidence>
<dbReference type="GO" id="GO:0016811">
    <property type="term" value="F:hydrolase activity, acting on carbon-nitrogen (but not peptide) bonds, in linear amides"/>
    <property type="evidence" value="ECO:0007669"/>
    <property type="project" value="UniProtKB-ARBA"/>
</dbReference>
<sequence length="302" mass="31891">MANLNNISIAIHGGADSRRDRSDKEIAVIEKTLAQAVKTGYSILKQGGSSTEAVVAAISVLEAAEHFNAGKGAALTAQEMVELDASVVDGSNGHFATVSGVRHIKHPIQLAQMALQAYPNAILNRDGAESFAFSSGIDFTEQDYFFTDESYDNLMMKKSNPDADPAYMGGSVGAIALDQFGNMAAATSSGGEINRYPGQLRYSSLVGSAIFAQNEIAAISAFDVDGRSIGPSFASDIAGKIARKEDDLAHSCRVATSSKASQIGLIAIDQRGTILDAYHGVDMYRASIDTHGSLTIKMNQDD</sequence>
<dbReference type="PANTHER" id="PTHR10188:SF6">
    <property type="entry name" value="N(4)-(BETA-N-ACETYLGLUCOSAMINYL)-L-ASPARAGINASE"/>
    <property type="match status" value="1"/>
</dbReference>
<gene>
    <name evidence="1" type="ORF">EES38_18680</name>
</gene>
<dbReference type="InterPro" id="IPR000246">
    <property type="entry name" value="Peptidase_T2"/>
</dbReference>
<accession>A0A3N9TBR6</accession>
<dbReference type="AlphaFoldDB" id="A0A3N9TBR6"/>
<dbReference type="InterPro" id="IPR029055">
    <property type="entry name" value="Ntn_hydrolases_N"/>
</dbReference>
<dbReference type="SUPFAM" id="SSF56235">
    <property type="entry name" value="N-terminal nucleophile aminohydrolases (Ntn hydrolases)"/>
    <property type="match status" value="1"/>
</dbReference>
<dbReference type="EMBL" id="RJVQ01000011">
    <property type="protein sequence ID" value="RQW61627.1"/>
    <property type="molecule type" value="Genomic_DNA"/>
</dbReference>
<name>A0A3N9TBR6_9VIBR</name>
<keyword evidence="2" id="KW-1185">Reference proteome</keyword>
<reference evidence="1 2" key="1">
    <citation type="submission" date="2018-11" db="EMBL/GenBank/DDBJ databases">
        <title>Vibrio LJC006 sp. nov., isolated from seawater during the bloom of the enteromorpha.</title>
        <authorList>
            <person name="Liang J."/>
        </authorList>
    </citation>
    <scope>NUCLEOTIDE SEQUENCE [LARGE SCALE GENOMIC DNA]</scope>
    <source>
        <strain evidence="1 2">LJC006</strain>
    </source>
</reference>
<dbReference type="Proteomes" id="UP000281112">
    <property type="component" value="Unassembled WGS sequence"/>
</dbReference>
<comment type="caution">
    <text evidence="1">The sequence shown here is derived from an EMBL/GenBank/DDBJ whole genome shotgun (WGS) entry which is preliminary data.</text>
</comment>
<proteinExistence type="predicted"/>
<dbReference type="Gene3D" id="3.60.20.30">
    <property type="entry name" value="(Glycosyl)asparaginase"/>
    <property type="match status" value="1"/>
</dbReference>
<protein>
    <submittedName>
        <fullName evidence="1">Isoaspartyl peptidase/L-asparaginase</fullName>
    </submittedName>
</protein>
<evidence type="ECO:0000313" key="2">
    <source>
        <dbReference type="Proteomes" id="UP000281112"/>
    </source>
</evidence>
<dbReference type="RefSeq" id="WP_124938727.1">
    <property type="nucleotide sequence ID" value="NZ_RJVQ01000011.1"/>
</dbReference>
<dbReference type="PANTHER" id="PTHR10188">
    <property type="entry name" value="L-ASPARAGINASE"/>
    <property type="match status" value="1"/>
</dbReference>
<organism evidence="1 2">
    <name type="scientific">Vibrio viridaestus</name>
    <dbReference type="NCBI Taxonomy" id="2487322"/>
    <lineage>
        <taxon>Bacteria</taxon>
        <taxon>Pseudomonadati</taxon>
        <taxon>Pseudomonadota</taxon>
        <taxon>Gammaproteobacteria</taxon>
        <taxon>Vibrionales</taxon>
        <taxon>Vibrionaceae</taxon>
        <taxon>Vibrio</taxon>
    </lineage>
</organism>
<dbReference type="OrthoDB" id="9780217at2"/>
<dbReference type="Pfam" id="PF01112">
    <property type="entry name" value="Asparaginase_2"/>
    <property type="match status" value="1"/>
</dbReference>